<proteinExistence type="predicted"/>
<comment type="caution">
    <text evidence="1">The sequence shown here is derived from an EMBL/GenBank/DDBJ whole genome shotgun (WGS) entry which is preliminary data.</text>
</comment>
<dbReference type="RefSeq" id="XP_056581550.1">
    <property type="nucleotide sequence ID" value="XM_056725300.1"/>
</dbReference>
<evidence type="ECO:0000313" key="1">
    <source>
        <dbReference type="EMBL" id="KAJ5375564.1"/>
    </source>
</evidence>
<sequence length="215" mass="24671">MHIQDSAQTRALAISEIVISILHQMDMHTLIAAQRVCHSWADPIRRLRSLQRALFFIPSEKSRSEARVYNPMLVRAFDSVFPTKDLRGLHNASDRMKNVRLSDFDLAKIPAKREIYLRPEASWRRMLTQQPPIFTVGKFGTGTGQYNWPWHKKMTAHQDEGLCMGTLFEWLVQLGRYKWNDATIAICLGGAEPVNTPLDIMCPIIDHDIEITGKD</sequence>
<accession>A0A9W9VCF3</accession>
<protein>
    <recommendedName>
        <fullName evidence="3">F-box domain-containing protein</fullName>
    </recommendedName>
</protein>
<reference evidence="1" key="1">
    <citation type="submission" date="2022-12" db="EMBL/GenBank/DDBJ databases">
        <authorList>
            <person name="Petersen C."/>
        </authorList>
    </citation>
    <scope>NUCLEOTIDE SEQUENCE</scope>
    <source>
        <strain evidence="1">IBT 3081</strain>
    </source>
</reference>
<gene>
    <name evidence="1" type="ORF">N7517_007570</name>
</gene>
<dbReference type="SUPFAM" id="SSF81383">
    <property type="entry name" value="F-box domain"/>
    <property type="match status" value="1"/>
</dbReference>
<keyword evidence="2" id="KW-1185">Reference proteome</keyword>
<dbReference type="InterPro" id="IPR036047">
    <property type="entry name" value="F-box-like_dom_sf"/>
</dbReference>
<dbReference type="EMBL" id="JAPZBT010000002">
    <property type="protein sequence ID" value="KAJ5375564.1"/>
    <property type="molecule type" value="Genomic_DNA"/>
</dbReference>
<evidence type="ECO:0000313" key="2">
    <source>
        <dbReference type="Proteomes" id="UP001147752"/>
    </source>
</evidence>
<organism evidence="1 2">
    <name type="scientific">Penicillium concentricum</name>
    <dbReference type="NCBI Taxonomy" id="293559"/>
    <lineage>
        <taxon>Eukaryota</taxon>
        <taxon>Fungi</taxon>
        <taxon>Dikarya</taxon>
        <taxon>Ascomycota</taxon>
        <taxon>Pezizomycotina</taxon>
        <taxon>Eurotiomycetes</taxon>
        <taxon>Eurotiomycetidae</taxon>
        <taxon>Eurotiales</taxon>
        <taxon>Aspergillaceae</taxon>
        <taxon>Penicillium</taxon>
    </lineage>
</organism>
<name>A0A9W9VCF3_9EURO</name>
<evidence type="ECO:0008006" key="3">
    <source>
        <dbReference type="Google" id="ProtNLM"/>
    </source>
</evidence>
<dbReference type="Proteomes" id="UP001147752">
    <property type="component" value="Unassembled WGS sequence"/>
</dbReference>
<reference evidence="1" key="2">
    <citation type="journal article" date="2023" name="IMA Fungus">
        <title>Comparative genomic study of the Penicillium genus elucidates a diverse pangenome and 15 lateral gene transfer events.</title>
        <authorList>
            <person name="Petersen C."/>
            <person name="Sorensen T."/>
            <person name="Nielsen M.R."/>
            <person name="Sondergaard T.E."/>
            <person name="Sorensen J.L."/>
            <person name="Fitzpatrick D.A."/>
            <person name="Frisvad J.C."/>
            <person name="Nielsen K.L."/>
        </authorList>
    </citation>
    <scope>NUCLEOTIDE SEQUENCE</scope>
    <source>
        <strain evidence="1">IBT 3081</strain>
    </source>
</reference>
<dbReference type="OrthoDB" id="3800738at2759"/>
<dbReference type="AlphaFoldDB" id="A0A9W9VCF3"/>
<dbReference type="GeneID" id="81464483"/>